<dbReference type="Pfam" id="PF08241">
    <property type="entry name" value="Methyltransf_11"/>
    <property type="match status" value="1"/>
</dbReference>
<protein>
    <submittedName>
        <fullName evidence="3">Class I SAM-dependent methyltransferase</fullName>
    </submittedName>
    <submittedName>
        <fullName evidence="2">Type 11 methyltransferase</fullName>
    </submittedName>
</protein>
<name>K1E424_9MICO</name>
<dbReference type="PATRIC" id="fig|1210046.3.peg.2803"/>
<dbReference type="AlphaFoldDB" id="K1E424"/>
<dbReference type="SUPFAM" id="SSF53335">
    <property type="entry name" value="S-adenosyl-L-methionine-dependent methyltransferases"/>
    <property type="match status" value="1"/>
</dbReference>
<feature type="domain" description="Methyltransferase type 11" evidence="1">
    <location>
        <begin position="74"/>
        <end position="171"/>
    </location>
</feature>
<organism evidence="2 4">
    <name type="scientific">Janibacter hoylei PVAS-1</name>
    <dbReference type="NCBI Taxonomy" id="1210046"/>
    <lineage>
        <taxon>Bacteria</taxon>
        <taxon>Bacillati</taxon>
        <taxon>Actinomycetota</taxon>
        <taxon>Actinomycetes</taxon>
        <taxon>Micrococcales</taxon>
        <taxon>Intrasporangiaceae</taxon>
        <taxon>Janibacter</taxon>
    </lineage>
</organism>
<reference evidence="3 5" key="1">
    <citation type="journal article" date="2009" name="Int. J. Syst. Evol. Microbiol.">
        <title>Janibacter hoylei sp. nov., Bacillus isronensis sp. nov. and Bacillus aryabhattai sp. nov., isolated from cryotubes used for collecting air from the upper atmosphere.</title>
        <authorList>
            <person name="Shivaji S."/>
            <person name="Chaturvedi P."/>
            <person name="Begum Z."/>
            <person name="Pindi P.K."/>
            <person name="Manorama R."/>
            <person name="Padmanaban D.A."/>
            <person name="Shouche Y.S."/>
            <person name="Pawar S."/>
            <person name="Vaishampayan P."/>
            <person name="Dutt C.B."/>
            <person name="Datta G.N."/>
            <person name="Manchanda R.K."/>
            <person name="Rao U.R."/>
            <person name="Bhargava P.M."/>
            <person name="Narlikar J.V."/>
        </authorList>
    </citation>
    <scope>NUCLEOTIDE SEQUENCE [LARGE SCALE GENOMIC DNA]</scope>
    <source>
        <strain evidence="3 5">PVAS-1</strain>
    </source>
</reference>
<evidence type="ECO:0000313" key="3">
    <source>
        <dbReference type="EMBL" id="RWU81788.1"/>
    </source>
</evidence>
<comment type="caution">
    <text evidence="2">The sequence shown here is derived from an EMBL/GenBank/DDBJ whole genome shotgun (WGS) entry which is preliminary data.</text>
</comment>
<keyword evidence="2" id="KW-0489">Methyltransferase</keyword>
<keyword evidence="2" id="KW-0808">Transferase</keyword>
<dbReference type="InterPro" id="IPR029063">
    <property type="entry name" value="SAM-dependent_MTases_sf"/>
</dbReference>
<keyword evidence="5" id="KW-1185">Reference proteome</keyword>
<dbReference type="RefSeq" id="WP_007929374.1">
    <property type="nucleotide sequence ID" value="NZ_ALWX01000077.1"/>
</dbReference>
<evidence type="ECO:0000259" key="1">
    <source>
        <dbReference type="Pfam" id="PF08241"/>
    </source>
</evidence>
<dbReference type="eggNOG" id="COG2226">
    <property type="taxonomic scope" value="Bacteria"/>
</dbReference>
<dbReference type="OrthoDB" id="9805171at2"/>
<reference evidence="3" key="3">
    <citation type="submission" date="2017-11" db="EMBL/GenBank/DDBJ databases">
        <authorList>
            <person name="Seuylemezian A."/>
            <person name="Cooper K."/>
            <person name="Vaishampayan P."/>
        </authorList>
    </citation>
    <scope>NUCLEOTIDE SEQUENCE</scope>
    <source>
        <strain evidence="3">PVAS-1</strain>
    </source>
</reference>
<sequence length="320" mass="35298">MAGPRAASAEQVEAAWEDNKLAQVLYHDWEAQTYDEKWSISFDDRCTSIVRDRFLHVLESTRRPGESLPFGRTLELGAGTGFFSLNLKLAGLVDEVHVSDLSPGMVEAAKANAQRLGFEIEGRVADAESLPYEDDSFDLVVGHAVIHHIPDVEGALREVVRVLKPGGRFVIAGEPTRIGHWYARHLSRATWETATRVSRLPPLRGTWARAQAELDESSRAAALEAVVDLHTFDPAQLAAMARRAGAEHVGTATEELLSAFAGWPIRTFEYAVAEDALGFGWAKFAYGSWKNLMKVDAVLGRVVPQRFFYNVGVTGTKPLR</sequence>
<gene>
    <name evidence="2" type="ORF">B277_14593</name>
    <name evidence="3" type="ORF">CWN80_13405</name>
</gene>
<dbReference type="InterPro" id="IPR013216">
    <property type="entry name" value="Methyltransf_11"/>
</dbReference>
<dbReference type="PANTHER" id="PTHR43591:SF24">
    <property type="entry name" value="2-METHOXY-6-POLYPRENYL-1,4-BENZOQUINOL METHYLASE, MITOCHONDRIAL"/>
    <property type="match status" value="1"/>
</dbReference>
<dbReference type="PANTHER" id="PTHR43591">
    <property type="entry name" value="METHYLTRANSFERASE"/>
    <property type="match status" value="1"/>
</dbReference>
<reference evidence="2 4" key="2">
    <citation type="journal article" date="2012" name="J. Bacteriol.">
        <title>Genome Sequence of Janibacter hoylei MTCC8307, Isolated from the Stratospheric Air.</title>
        <authorList>
            <person name="Pawar S.P."/>
            <person name="Dhotre D.P."/>
            <person name="Shetty S.A."/>
            <person name="Chowdhury S.P."/>
            <person name="Chaudhari B.L."/>
            <person name="Shouche Y.S."/>
        </authorList>
    </citation>
    <scope>NUCLEOTIDE SEQUENCE [LARGE SCALE GENOMIC DNA]</scope>
    <source>
        <strain evidence="2 4">PVAS-1</strain>
    </source>
</reference>
<evidence type="ECO:0000313" key="4">
    <source>
        <dbReference type="Proteomes" id="UP000004474"/>
    </source>
</evidence>
<dbReference type="Proteomes" id="UP000004474">
    <property type="component" value="Unassembled WGS sequence"/>
</dbReference>
<dbReference type="STRING" id="1210046.B277_14593"/>
<dbReference type="Gene3D" id="3.40.50.150">
    <property type="entry name" value="Vaccinia Virus protein VP39"/>
    <property type="match status" value="1"/>
</dbReference>
<dbReference type="EMBL" id="PIPF01000013">
    <property type="protein sequence ID" value="RWU81788.1"/>
    <property type="molecule type" value="Genomic_DNA"/>
</dbReference>
<dbReference type="EMBL" id="ALWX01000077">
    <property type="protein sequence ID" value="EKA60137.1"/>
    <property type="molecule type" value="Genomic_DNA"/>
</dbReference>
<evidence type="ECO:0000313" key="2">
    <source>
        <dbReference type="EMBL" id="EKA60137.1"/>
    </source>
</evidence>
<dbReference type="GO" id="GO:0032259">
    <property type="term" value="P:methylation"/>
    <property type="evidence" value="ECO:0007669"/>
    <property type="project" value="UniProtKB-KW"/>
</dbReference>
<evidence type="ECO:0000313" key="5">
    <source>
        <dbReference type="Proteomes" id="UP000288711"/>
    </source>
</evidence>
<dbReference type="CDD" id="cd02440">
    <property type="entry name" value="AdoMet_MTases"/>
    <property type="match status" value="1"/>
</dbReference>
<dbReference type="Proteomes" id="UP000288711">
    <property type="component" value="Unassembled WGS sequence"/>
</dbReference>
<accession>K1E424</accession>
<proteinExistence type="predicted"/>
<dbReference type="GO" id="GO:0008757">
    <property type="term" value="F:S-adenosylmethionine-dependent methyltransferase activity"/>
    <property type="evidence" value="ECO:0007669"/>
    <property type="project" value="InterPro"/>
</dbReference>